<dbReference type="GO" id="GO:0003677">
    <property type="term" value="F:DNA binding"/>
    <property type="evidence" value="ECO:0007669"/>
    <property type="project" value="UniProtKB-KW"/>
</dbReference>
<evidence type="ECO:0000313" key="6">
    <source>
        <dbReference type="Proteomes" id="UP001500596"/>
    </source>
</evidence>
<keyword evidence="1" id="KW-0805">Transcription regulation</keyword>
<evidence type="ECO:0000259" key="4">
    <source>
        <dbReference type="PROSITE" id="PS50932"/>
    </source>
</evidence>
<keyword evidence="3" id="KW-0804">Transcription</keyword>
<dbReference type="Pfam" id="PF13377">
    <property type="entry name" value="Peripla_BP_3"/>
    <property type="match status" value="1"/>
</dbReference>
<keyword evidence="2 5" id="KW-0238">DNA-binding</keyword>
<dbReference type="InterPro" id="IPR046335">
    <property type="entry name" value="LacI/GalR-like_sensor"/>
</dbReference>
<name>A0ABN2HDD4_9MICO</name>
<dbReference type="PROSITE" id="PS50932">
    <property type="entry name" value="HTH_LACI_2"/>
    <property type="match status" value="1"/>
</dbReference>
<dbReference type="Gene3D" id="1.10.260.40">
    <property type="entry name" value="lambda repressor-like DNA-binding domains"/>
    <property type="match status" value="1"/>
</dbReference>
<feature type="domain" description="HTH lacI-type" evidence="4">
    <location>
        <begin position="17"/>
        <end position="71"/>
    </location>
</feature>
<comment type="caution">
    <text evidence="5">The sequence shown here is derived from an EMBL/GenBank/DDBJ whole genome shotgun (WGS) entry which is preliminary data.</text>
</comment>
<reference evidence="5 6" key="1">
    <citation type="journal article" date="2019" name="Int. J. Syst. Evol. Microbiol.">
        <title>The Global Catalogue of Microorganisms (GCM) 10K type strain sequencing project: providing services to taxonomists for standard genome sequencing and annotation.</title>
        <authorList>
            <consortium name="The Broad Institute Genomics Platform"/>
            <consortium name="The Broad Institute Genome Sequencing Center for Infectious Disease"/>
            <person name="Wu L."/>
            <person name="Ma J."/>
        </authorList>
    </citation>
    <scope>NUCLEOTIDE SEQUENCE [LARGE SCALE GENOMIC DNA]</scope>
    <source>
        <strain evidence="5 6">JCM 15575</strain>
    </source>
</reference>
<dbReference type="InterPro" id="IPR010982">
    <property type="entry name" value="Lambda_DNA-bd_dom_sf"/>
</dbReference>
<dbReference type="Proteomes" id="UP001500596">
    <property type="component" value="Unassembled WGS sequence"/>
</dbReference>
<dbReference type="PANTHER" id="PTHR30146">
    <property type="entry name" value="LACI-RELATED TRANSCRIPTIONAL REPRESSOR"/>
    <property type="match status" value="1"/>
</dbReference>
<protein>
    <submittedName>
        <fullName evidence="5">LacI family DNA-binding transcriptional regulator</fullName>
    </submittedName>
</protein>
<dbReference type="PANTHER" id="PTHR30146:SF109">
    <property type="entry name" value="HTH-TYPE TRANSCRIPTIONAL REGULATOR GALS"/>
    <property type="match status" value="1"/>
</dbReference>
<keyword evidence="6" id="KW-1185">Reference proteome</keyword>
<dbReference type="Pfam" id="PF00356">
    <property type="entry name" value="LacI"/>
    <property type="match status" value="1"/>
</dbReference>
<evidence type="ECO:0000256" key="3">
    <source>
        <dbReference type="ARBA" id="ARBA00023163"/>
    </source>
</evidence>
<gene>
    <name evidence="5" type="ORF">GCM10009807_31960</name>
</gene>
<dbReference type="InterPro" id="IPR000843">
    <property type="entry name" value="HTH_LacI"/>
</dbReference>
<dbReference type="Gene3D" id="3.40.50.2300">
    <property type="match status" value="2"/>
</dbReference>
<evidence type="ECO:0000256" key="2">
    <source>
        <dbReference type="ARBA" id="ARBA00023125"/>
    </source>
</evidence>
<proteinExistence type="predicted"/>
<dbReference type="SUPFAM" id="SSF53822">
    <property type="entry name" value="Periplasmic binding protein-like I"/>
    <property type="match status" value="1"/>
</dbReference>
<dbReference type="SUPFAM" id="SSF47413">
    <property type="entry name" value="lambda repressor-like DNA-binding domains"/>
    <property type="match status" value="1"/>
</dbReference>
<evidence type="ECO:0000313" key="5">
    <source>
        <dbReference type="EMBL" id="GAA1685790.1"/>
    </source>
</evidence>
<dbReference type="SMART" id="SM00354">
    <property type="entry name" value="HTH_LACI"/>
    <property type="match status" value="1"/>
</dbReference>
<dbReference type="EMBL" id="BAAAPK010000002">
    <property type="protein sequence ID" value="GAA1685790.1"/>
    <property type="molecule type" value="Genomic_DNA"/>
</dbReference>
<dbReference type="CDD" id="cd06267">
    <property type="entry name" value="PBP1_LacI_sugar_binding-like"/>
    <property type="match status" value="1"/>
</dbReference>
<sequence>MRMALPIRPAGRGTGRPNLEQVAAVAGVSRATVSRVVNRVPSVDPDTRARVEKAIDEMGYVPNHAARSLVTHRTDTIALVAAEPDPRVFGDPFFSAIIRGVSQELMDAGLQTTLLMAQSYPDLDRIQRYLRTAPLDGVLLISEHADHDPIPAAMAAAGVPLVIGGRPVQTDIEVPYVDNDNVGGARLAAEHLVARGCRRIATVAGPEDMSAATDRLDGFRAALGDAFDPALVEHGDFTQTGGESATEQLLERSADIDGLFAASDLMAFGALRALRRAGRRVPDDVAVVGFDDIPLAAAAEPPLTTIRQQTVRQGRAMARLLLSIARPDLAVATGDGIPDVNGVDRIVLPVELVVRESA</sequence>
<evidence type="ECO:0000256" key="1">
    <source>
        <dbReference type="ARBA" id="ARBA00023015"/>
    </source>
</evidence>
<dbReference type="InterPro" id="IPR028082">
    <property type="entry name" value="Peripla_BP_I"/>
</dbReference>
<accession>A0ABN2HDD4</accession>
<dbReference type="CDD" id="cd01392">
    <property type="entry name" value="HTH_LacI"/>
    <property type="match status" value="1"/>
</dbReference>
<organism evidence="5 6">
    <name type="scientific">Microbacterium lacus</name>
    <dbReference type="NCBI Taxonomy" id="415217"/>
    <lineage>
        <taxon>Bacteria</taxon>
        <taxon>Bacillati</taxon>
        <taxon>Actinomycetota</taxon>
        <taxon>Actinomycetes</taxon>
        <taxon>Micrococcales</taxon>
        <taxon>Microbacteriaceae</taxon>
        <taxon>Microbacterium</taxon>
    </lineage>
</organism>